<proteinExistence type="predicted"/>
<dbReference type="EMBL" id="JASGXD010000001">
    <property type="protein sequence ID" value="KAK6008726.1"/>
    <property type="molecule type" value="Genomic_DNA"/>
</dbReference>
<dbReference type="Proteomes" id="UP001341245">
    <property type="component" value="Unassembled WGS sequence"/>
</dbReference>
<comment type="caution">
    <text evidence="1">The sequence shown here is derived from an EMBL/GenBank/DDBJ whole genome shotgun (WGS) entry which is preliminary data.</text>
</comment>
<protein>
    <submittedName>
        <fullName evidence="1">Uncharacterized protein</fullName>
    </submittedName>
</protein>
<organism evidence="1 2">
    <name type="scientific">Aureobasidium pullulans</name>
    <name type="common">Black yeast</name>
    <name type="synonym">Pullularia pullulans</name>
    <dbReference type="NCBI Taxonomy" id="5580"/>
    <lineage>
        <taxon>Eukaryota</taxon>
        <taxon>Fungi</taxon>
        <taxon>Dikarya</taxon>
        <taxon>Ascomycota</taxon>
        <taxon>Pezizomycotina</taxon>
        <taxon>Dothideomycetes</taxon>
        <taxon>Dothideomycetidae</taxon>
        <taxon>Dothideales</taxon>
        <taxon>Saccotheciaceae</taxon>
        <taxon>Aureobasidium</taxon>
    </lineage>
</organism>
<reference evidence="1 2" key="1">
    <citation type="submission" date="2023-11" db="EMBL/GenBank/DDBJ databases">
        <title>Draft genome sequence and annotation of the polyextremotolerant black yeast-like fungus Aureobasidium pullulans NRRL 62042.</title>
        <authorList>
            <person name="Dielentheis-Frenken M.R.E."/>
            <person name="Wibberg D."/>
            <person name="Blank L.M."/>
            <person name="Tiso T."/>
        </authorList>
    </citation>
    <scope>NUCLEOTIDE SEQUENCE [LARGE SCALE GENOMIC DNA]</scope>
    <source>
        <strain evidence="1 2">NRRL 62042</strain>
    </source>
</reference>
<evidence type="ECO:0000313" key="1">
    <source>
        <dbReference type="EMBL" id="KAK6008726.1"/>
    </source>
</evidence>
<gene>
    <name evidence="1" type="ORF">QM012_000629</name>
</gene>
<name>A0ABR0TX02_AURPU</name>
<sequence>MIEKFPRQPVLYEGFTHQDLIDFAKSRRLKLSKTAHNHLNEYLSKHAATVQTSDADGIAIQRGHSDSSSVVLNTGSEVLLRRSSRLAALAGAATSTTLNKSVPLRVPKRTPMPARSPTAKRVVYESPRVAQEMLKRSLKAAEELSRKFLIQELEEADRKIQFDFFGLAAEVRDMILRYACISSATIVHPRQQPAIARTCSFLRNEALALYYGSNRFSVFVGRVKPGADNKTLVHMNSWLHELEPCYLACVRSLSFVHLGASLFLDIDFDIRGQKFGIVRQSTHPPPADIRYLRGTVDFRTLANSPHDIASIMDRWNARKGFSCSSIREIAEMLIEIEPDVESLWVDDFDQ</sequence>
<evidence type="ECO:0000313" key="2">
    <source>
        <dbReference type="Proteomes" id="UP001341245"/>
    </source>
</evidence>
<keyword evidence="2" id="KW-1185">Reference proteome</keyword>
<accession>A0ABR0TX02</accession>